<evidence type="ECO:0000256" key="3">
    <source>
        <dbReference type="PROSITE-ProRule" id="PRU00023"/>
    </source>
</evidence>
<dbReference type="PROSITE" id="PS50297">
    <property type="entry name" value="ANK_REP_REGION"/>
    <property type="match status" value="6"/>
</dbReference>
<dbReference type="PROSITE" id="PS50088">
    <property type="entry name" value="ANK_REPEAT"/>
    <property type="match status" value="6"/>
</dbReference>
<accession>A0A8K0R804</accession>
<dbReference type="Proteomes" id="UP000813461">
    <property type="component" value="Unassembled WGS sequence"/>
</dbReference>
<gene>
    <name evidence="5" type="ORF">FB567DRAFT_402095</name>
</gene>
<feature type="domain" description="Heterokaryon incompatibility" evidence="4">
    <location>
        <begin position="35"/>
        <end position="190"/>
    </location>
</feature>
<proteinExistence type="predicted"/>
<evidence type="ECO:0000313" key="5">
    <source>
        <dbReference type="EMBL" id="KAH7087134.1"/>
    </source>
</evidence>
<feature type="non-terminal residue" evidence="5">
    <location>
        <position position="1"/>
    </location>
</feature>
<dbReference type="EMBL" id="JAGMVJ010000010">
    <property type="protein sequence ID" value="KAH7087134.1"/>
    <property type="molecule type" value="Genomic_DNA"/>
</dbReference>
<keyword evidence="1" id="KW-0677">Repeat</keyword>
<feature type="repeat" description="ANK" evidence="3">
    <location>
        <begin position="439"/>
        <end position="471"/>
    </location>
</feature>
<evidence type="ECO:0000259" key="4">
    <source>
        <dbReference type="Pfam" id="PF06985"/>
    </source>
</evidence>
<dbReference type="InterPro" id="IPR036770">
    <property type="entry name" value="Ankyrin_rpt-contain_sf"/>
</dbReference>
<dbReference type="PRINTS" id="PR01415">
    <property type="entry name" value="ANKYRIN"/>
</dbReference>
<dbReference type="SMART" id="SM00248">
    <property type="entry name" value="ANK"/>
    <property type="match status" value="7"/>
</dbReference>
<protein>
    <submittedName>
        <fullName evidence="5">Ankyrin repeat-containing domain protein</fullName>
    </submittedName>
</protein>
<evidence type="ECO:0000256" key="2">
    <source>
        <dbReference type="ARBA" id="ARBA00023043"/>
    </source>
</evidence>
<organism evidence="5 6">
    <name type="scientific">Paraphoma chrysanthemicola</name>
    <dbReference type="NCBI Taxonomy" id="798071"/>
    <lineage>
        <taxon>Eukaryota</taxon>
        <taxon>Fungi</taxon>
        <taxon>Dikarya</taxon>
        <taxon>Ascomycota</taxon>
        <taxon>Pezizomycotina</taxon>
        <taxon>Dothideomycetes</taxon>
        <taxon>Pleosporomycetidae</taxon>
        <taxon>Pleosporales</taxon>
        <taxon>Pleosporineae</taxon>
        <taxon>Phaeosphaeriaceae</taxon>
        <taxon>Paraphoma</taxon>
    </lineage>
</organism>
<keyword evidence="2 3" id="KW-0040">ANK repeat</keyword>
<dbReference type="GO" id="GO:0085020">
    <property type="term" value="P:protein K6-linked ubiquitination"/>
    <property type="evidence" value="ECO:0007669"/>
    <property type="project" value="TreeGrafter"/>
</dbReference>
<dbReference type="InterPro" id="IPR002110">
    <property type="entry name" value="Ankyrin_rpt"/>
</dbReference>
<feature type="repeat" description="ANK" evidence="3">
    <location>
        <begin position="505"/>
        <end position="537"/>
    </location>
</feature>
<feature type="repeat" description="ANK" evidence="3">
    <location>
        <begin position="573"/>
        <end position="605"/>
    </location>
</feature>
<name>A0A8K0R804_9PLEO</name>
<sequence>EGHAIRVLRLVRGTGPIQACLFSAFIHKTENGMPYEALSYTWGATERTKQIILNGKRFMVTENLYLALQYLRFEDEDRILWIDAICIDQSRNAERSHQVSHMASIYRDADRVLFWLGIPTFETNRLISSLRRVQARVSDTPNITQENAHDSRWKTLWHDEGCNDDFELLRSGLVLLLNQPWFKRSWILQEVCFAETGVVTCGTEAIAAHMFALAPWLLNHNPEAHCEAVLRMMPGATRSTRTFLSGREKRNFYSLLRRFYRSEATDLRDQVYALLNMASDTNMTGFPTANYDQTFEEVVDSIFKYLFPTSWDQCGGSHSYQSLSNFVEDFPRLKEAEIQAADDDILLKLRLSDDTELYQLHPQGAFRIAIQTADAQLLQNLLKFPNINLNEVYSYKVESQGTASIHSLSPLCAAAACGFTEVVNLLASHVHLDDIKSKYSRTPLSWAAKNGHEAVVKLLLNKGADVNEQAQNFSNALRTASEQGHEQIVKLLLKNGADVNAQDIWNSNALQIASEQGHEQIMKLLLKNSADVDAQSRTYNGSAALQAASEQGHEPIVKLLLNNGADINAKDIWNGNALQIASKRGHERVVRLLLNKGAKVNARSGMRNTTALQAAEEEGHEQVVKLLLDKGAKQGRCNSNALQATLKRRYKQVVKLLL</sequence>
<dbReference type="Pfam" id="PF06985">
    <property type="entry name" value="HET"/>
    <property type="match status" value="1"/>
</dbReference>
<dbReference type="PANTHER" id="PTHR24171">
    <property type="entry name" value="ANKYRIN REPEAT DOMAIN-CONTAINING PROTEIN 39-RELATED"/>
    <property type="match status" value="1"/>
</dbReference>
<feature type="non-terminal residue" evidence="5">
    <location>
        <position position="658"/>
    </location>
</feature>
<dbReference type="Gene3D" id="1.25.40.20">
    <property type="entry name" value="Ankyrin repeat-containing domain"/>
    <property type="match status" value="2"/>
</dbReference>
<feature type="repeat" description="ANK" evidence="3">
    <location>
        <begin position="472"/>
        <end position="504"/>
    </location>
</feature>
<evidence type="ECO:0000313" key="6">
    <source>
        <dbReference type="Proteomes" id="UP000813461"/>
    </source>
</evidence>
<feature type="repeat" description="ANK" evidence="3">
    <location>
        <begin position="607"/>
        <end position="639"/>
    </location>
</feature>
<evidence type="ECO:0000256" key="1">
    <source>
        <dbReference type="ARBA" id="ARBA00022737"/>
    </source>
</evidence>
<comment type="caution">
    <text evidence="5">The sequence shown here is derived from an EMBL/GenBank/DDBJ whole genome shotgun (WGS) entry which is preliminary data.</text>
</comment>
<dbReference type="PANTHER" id="PTHR24171:SF10">
    <property type="entry name" value="ANKYRIN REPEAT DOMAIN-CONTAINING PROTEIN 29-LIKE"/>
    <property type="match status" value="1"/>
</dbReference>
<dbReference type="Pfam" id="PF12796">
    <property type="entry name" value="Ank_2"/>
    <property type="match status" value="3"/>
</dbReference>
<dbReference type="OrthoDB" id="194358at2759"/>
<keyword evidence="6" id="KW-1185">Reference proteome</keyword>
<dbReference type="GO" id="GO:0004842">
    <property type="term" value="F:ubiquitin-protein transferase activity"/>
    <property type="evidence" value="ECO:0007669"/>
    <property type="project" value="TreeGrafter"/>
</dbReference>
<dbReference type="AlphaFoldDB" id="A0A8K0R804"/>
<dbReference type="SUPFAM" id="SSF48403">
    <property type="entry name" value="Ankyrin repeat"/>
    <property type="match status" value="1"/>
</dbReference>
<dbReference type="InterPro" id="IPR010730">
    <property type="entry name" value="HET"/>
</dbReference>
<feature type="repeat" description="ANK" evidence="3">
    <location>
        <begin position="540"/>
        <end position="572"/>
    </location>
</feature>
<reference evidence="5" key="1">
    <citation type="journal article" date="2021" name="Nat. Commun.">
        <title>Genetic determinants of endophytism in the Arabidopsis root mycobiome.</title>
        <authorList>
            <person name="Mesny F."/>
            <person name="Miyauchi S."/>
            <person name="Thiergart T."/>
            <person name="Pickel B."/>
            <person name="Atanasova L."/>
            <person name="Karlsson M."/>
            <person name="Huettel B."/>
            <person name="Barry K.W."/>
            <person name="Haridas S."/>
            <person name="Chen C."/>
            <person name="Bauer D."/>
            <person name="Andreopoulos W."/>
            <person name="Pangilinan J."/>
            <person name="LaButti K."/>
            <person name="Riley R."/>
            <person name="Lipzen A."/>
            <person name="Clum A."/>
            <person name="Drula E."/>
            <person name="Henrissat B."/>
            <person name="Kohler A."/>
            <person name="Grigoriev I.V."/>
            <person name="Martin F.M."/>
            <person name="Hacquard S."/>
        </authorList>
    </citation>
    <scope>NUCLEOTIDE SEQUENCE</scope>
    <source>
        <strain evidence="5">MPI-SDFR-AT-0120</strain>
    </source>
</reference>